<keyword evidence="1" id="KW-0812">Transmembrane</keyword>
<dbReference type="GO" id="GO:0006824">
    <property type="term" value="P:cobalt ion transport"/>
    <property type="evidence" value="ECO:0007669"/>
    <property type="project" value="UniProtKB-KW"/>
</dbReference>
<dbReference type="PANTHER" id="PTHR40659">
    <property type="entry name" value="NICKEL/COBALT EFFLUX SYSTEM RCNA"/>
    <property type="match status" value="1"/>
</dbReference>
<dbReference type="GO" id="GO:0032025">
    <property type="term" value="P:response to cobalt ion"/>
    <property type="evidence" value="ECO:0007669"/>
    <property type="project" value="TreeGrafter"/>
</dbReference>
<name>A0A0N9IFI3_9PSEU</name>
<dbReference type="GO" id="GO:0010045">
    <property type="term" value="P:response to nickel cation"/>
    <property type="evidence" value="ECO:0007669"/>
    <property type="project" value="TreeGrafter"/>
</dbReference>
<accession>A0A0N9IFI3</accession>
<dbReference type="PANTHER" id="PTHR40659:SF1">
    <property type="entry name" value="NICKEL_COBALT EFFLUX SYSTEM RCNA"/>
    <property type="match status" value="1"/>
</dbReference>
<sequence length="436" mass="44901">MLGVLAGLVLLWPSGTASAHPLGNFSVNHYHGLHLHTDRLDVLSVVDFAEIPSVQEKLTDADALCRDLSGSVRATVDARQLALSVRGARIEFPKGQADLATTRLTCELTAPVAIDGPVRVAFSDSYRADRVGWHEITAVGTGIKVDSPVPTGSVSNELRSYPEDLLSSPLDVRSVELEAEPGAGSAPTAPAAAPAAESGMAAAFNDIVGRADLTLWLGVLAVLLALVLGASHAALPGHGKTVIAAYLVGRKGTLRDAILVGATVTLTHTAGVLVLGLLISVSSVLAGEAVLRWLGVASGLLITGIGVVLVRSALRRHTGHGHVHGHGHGHGHGHIGRAGLVGMGVAGGLVPSPSALVVLLGAIALGRTWFGVLLVLAYGLGMAGMLTAAGLLLVKLRDRMDRMTERIQRYTRFVPVLTAAMVLVVGSGLTVRAVAG</sequence>
<dbReference type="AlphaFoldDB" id="A0A0N9IFI3"/>
<dbReference type="GO" id="GO:0015099">
    <property type="term" value="F:nickel cation transmembrane transporter activity"/>
    <property type="evidence" value="ECO:0007669"/>
    <property type="project" value="TreeGrafter"/>
</dbReference>
<feature type="transmembrane region" description="Helical" evidence="1">
    <location>
        <begin position="256"/>
        <end position="279"/>
    </location>
</feature>
<feature type="transmembrane region" description="Helical" evidence="1">
    <location>
        <begin position="291"/>
        <end position="310"/>
    </location>
</feature>
<feature type="transmembrane region" description="Helical" evidence="1">
    <location>
        <begin position="213"/>
        <end position="235"/>
    </location>
</feature>
<dbReference type="InterPro" id="IPR039447">
    <property type="entry name" value="UreH-like_TM_dom"/>
</dbReference>
<feature type="domain" description="Urease accessory protein UreH-like transmembrane" evidence="3">
    <location>
        <begin position="270"/>
        <end position="411"/>
    </location>
</feature>
<evidence type="ECO:0000256" key="1">
    <source>
        <dbReference type="SAM" id="Phobius"/>
    </source>
</evidence>
<keyword evidence="1" id="KW-1133">Transmembrane helix</keyword>
<evidence type="ECO:0000313" key="4">
    <source>
        <dbReference type="EMBL" id="ALG15257.1"/>
    </source>
</evidence>
<dbReference type="InterPro" id="IPR051224">
    <property type="entry name" value="NiCoT_RcnA"/>
</dbReference>
<feature type="transmembrane region" description="Helical" evidence="1">
    <location>
        <begin position="413"/>
        <end position="435"/>
    </location>
</feature>
<protein>
    <submittedName>
        <fullName evidence="4">High-affinity nickel-transporter</fullName>
    </submittedName>
</protein>
<feature type="signal peptide" evidence="2">
    <location>
        <begin position="1"/>
        <end position="19"/>
    </location>
</feature>
<dbReference type="KEGG" id="kphy:AOZ06_33845"/>
<organism evidence="4 5">
    <name type="scientific">Kibdelosporangium phytohabitans</name>
    <dbReference type="NCBI Taxonomy" id="860235"/>
    <lineage>
        <taxon>Bacteria</taxon>
        <taxon>Bacillati</taxon>
        <taxon>Actinomycetota</taxon>
        <taxon>Actinomycetes</taxon>
        <taxon>Pseudonocardiales</taxon>
        <taxon>Pseudonocardiaceae</taxon>
        <taxon>Kibdelosporangium</taxon>
    </lineage>
</organism>
<keyword evidence="5" id="KW-1185">Reference proteome</keyword>
<dbReference type="Proteomes" id="UP000063699">
    <property type="component" value="Chromosome"/>
</dbReference>
<feature type="chain" id="PRO_5006036149" evidence="2">
    <location>
        <begin position="20"/>
        <end position="436"/>
    </location>
</feature>
<keyword evidence="2" id="KW-0732">Signal</keyword>
<dbReference type="Pfam" id="PF13386">
    <property type="entry name" value="DsbD_2"/>
    <property type="match status" value="1"/>
</dbReference>
<dbReference type="STRING" id="860235.AOZ06_33845"/>
<dbReference type="EMBL" id="CP012752">
    <property type="protein sequence ID" value="ALG15257.1"/>
    <property type="molecule type" value="Genomic_DNA"/>
</dbReference>
<proteinExistence type="predicted"/>
<dbReference type="GO" id="GO:0005886">
    <property type="term" value="C:plasma membrane"/>
    <property type="evidence" value="ECO:0007669"/>
    <property type="project" value="UniProtKB-SubCell"/>
</dbReference>
<evidence type="ECO:0000256" key="2">
    <source>
        <dbReference type="SAM" id="SignalP"/>
    </source>
</evidence>
<gene>
    <name evidence="4" type="ORF">AOZ06_33845</name>
</gene>
<evidence type="ECO:0000259" key="3">
    <source>
        <dbReference type="Pfam" id="PF13386"/>
    </source>
</evidence>
<feature type="transmembrane region" description="Helical" evidence="1">
    <location>
        <begin position="369"/>
        <end position="393"/>
    </location>
</feature>
<evidence type="ECO:0000313" key="5">
    <source>
        <dbReference type="Proteomes" id="UP000063699"/>
    </source>
</evidence>
<feature type="transmembrane region" description="Helical" evidence="1">
    <location>
        <begin position="340"/>
        <end position="363"/>
    </location>
</feature>
<reference evidence="4 5" key="1">
    <citation type="submission" date="2015-07" db="EMBL/GenBank/DDBJ databases">
        <title>Genome sequencing of Kibdelosporangium phytohabitans.</title>
        <authorList>
            <person name="Qin S."/>
            <person name="Xing K."/>
        </authorList>
    </citation>
    <scope>NUCLEOTIDE SEQUENCE [LARGE SCALE GENOMIC DNA]</scope>
    <source>
        <strain evidence="4 5">KLBMP1111</strain>
    </source>
</reference>
<keyword evidence="1" id="KW-0472">Membrane</keyword>
<dbReference type="GO" id="GO:0046583">
    <property type="term" value="F:monoatomic cation efflux transmembrane transporter activity"/>
    <property type="evidence" value="ECO:0007669"/>
    <property type="project" value="TreeGrafter"/>
</dbReference>